<gene>
    <name evidence="1" type="ORF">H5410_027597</name>
</gene>
<proteinExistence type="predicted"/>
<dbReference type="Proteomes" id="UP000824120">
    <property type="component" value="Chromosome 5"/>
</dbReference>
<accession>A0A9J5YZM0</accession>
<organism evidence="1 2">
    <name type="scientific">Solanum commersonii</name>
    <name type="common">Commerson's wild potato</name>
    <name type="synonym">Commerson's nightshade</name>
    <dbReference type="NCBI Taxonomy" id="4109"/>
    <lineage>
        <taxon>Eukaryota</taxon>
        <taxon>Viridiplantae</taxon>
        <taxon>Streptophyta</taxon>
        <taxon>Embryophyta</taxon>
        <taxon>Tracheophyta</taxon>
        <taxon>Spermatophyta</taxon>
        <taxon>Magnoliopsida</taxon>
        <taxon>eudicotyledons</taxon>
        <taxon>Gunneridae</taxon>
        <taxon>Pentapetalae</taxon>
        <taxon>asterids</taxon>
        <taxon>lamiids</taxon>
        <taxon>Solanales</taxon>
        <taxon>Solanaceae</taxon>
        <taxon>Solanoideae</taxon>
        <taxon>Solaneae</taxon>
        <taxon>Solanum</taxon>
    </lineage>
</organism>
<keyword evidence="2" id="KW-1185">Reference proteome</keyword>
<dbReference type="EMBL" id="JACXVP010000005">
    <property type="protein sequence ID" value="KAG5606105.1"/>
    <property type="molecule type" value="Genomic_DNA"/>
</dbReference>
<reference evidence="1 2" key="1">
    <citation type="submission" date="2020-09" db="EMBL/GenBank/DDBJ databases">
        <title>De no assembly of potato wild relative species, Solanum commersonii.</title>
        <authorList>
            <person name="Cho K."/>
        </authorList>
    </citation>
    <scope>NUCLEOTIDE SEQUENCE [LARGE SCALE GENOMIC DNA]</scope>
    <source>
        <strain evidence="1">LZ3.2</strain>
        <tissue evidence="1">Leaf</tissue>
    </source>
</reference>
<sequence>MQGEARLHVQTPHHAKRSPVFKWSPRLSSSGKRWRICGLGRRFKPYTMQREARYLSGAQGLALVAKGGGFRLSKILFFCRDFKKL</sequence>
<protein>
    <submittedName>
        <fullName evidence="1">Uncharacterized protein</fullName>
    </submittedName>
</protein>
<evidence type="ECO:0000313" key="2">
    <source>
        <dbReference type="Proteomes" id="UP000824120"/>
    </source>
</evidence>
<comment type="caution">
    <text evidence="1">The sequence shown here is derived from an EMBL/GenBank/DDBJ whole genome shotgun (WGS) entry which is preliminary data.</text>
</comment>
<name>A0A9J5YZM0_SOLCO</name>
<evidence type="ECO:0000313" key="1">
    <source>
        <dbReference type="EMBL" id="KAG5606105.1"/>
    </source>
</evidence>
<dbReference type="AlphaFoldDB" id="A0A9J5YZM0"/>